<keyword evidence="3" id="KW-1185">Reference proteome</keyword>
<accession>A0ABY8EJB9</accession>
<proteinExistence type="predicted"/>
<gene>
    <name evidence="2" type="ORF">GLX27_000431</name>
</gene>
<evidence type="ECO:0000313" key="3">
    <source>
        <dbReference type="Proteomes" id="UP000818624"/>
    </source>
</evidence>
<dbReference type="Proteomes" id="UP000818624">
    <property type="component" value="Chromosome 1"/>
</dbReference>
<evidence type="ECO:0000313" key="2">
    <source>
        <dbReference type="EMBL" id="WFD45806.1"/>
    </source>
</evidence>
<organism evidence="2 3">
    <name type="scientific">Malassezia furfur</name>
    <name type="common">Pityriasis versicolor infection agent</name>
    <name type="synonym">Pityrosporum furfur</name>
    <dbReference type="NCBI Taxonomy" id="55194"/>
    <lineage>
        <taxon>Eukaryota</taxon>
        <taxon>Fungi</taxon>
        <taxon>Dikarya</taxon>
        <taxon>Basidiomycota</taxon>
        <taxon>Ustilaginomycotina</taxon>
        <taxon>Malasseziomycetes</taxon>
        <taxon>Malasseziales</taxon>
        <taxon>Malasseziaceae</taxon>
        <taxon>Malassezia</taxon>
    </lineage>
</organism>
<evidence type="ECO:0000256" key="1">
    <source>
        <dbReference type="SAM" id="MobiDB-lite"/>
    </source>
</evidence>
<reference evidence="2 3" key="1">
    <citation type="journal article" date="2020" name="Elife">
        <title>Loss of centromere function drives karyotype evolution in closely related Malassezia species.</title>
        <authorList>
            <person name="Sankaranarayanan S.R."/>
            <person name="Ianiri G."/>
            <person name="Coelho M.A."/>
            <person name="Reza M.H."/>
            <person name="Thimmappa B.C."/>
            <person name="Ganguly P."/>
            <person name="Vadnala R.N."/>
            <person name="Sun S."/>
            <person name="Siddharthan R."/>
            <person name="Tellgren-Roth C."/>
            <person name="Dawson T.L."/>
            <person name="Heitman J."/>
            <person name="Sanyal K."/>
        </authorList>
    </citation>
    <scope>NUCLEOTIDE SEQUENCE [LARGE SCALE GENOMIC DNA]</scope>
    <source>
        <strain evidence="2">CBS14141</strain>
    </source>
</reference>
<protein>
    <recommendedName>
        <fullName evidence="4">F-box domain-containing protein</fullName>
    </recommendedName>
</protein>
<name>A0ABY8EJB9_MALFU</name>
<dbReference type="EMBL" id="CP046234">
    <property type="protein sequence ID" value="WFD45806.1"/>
    <property type="molecule type" value="Genomic_DNA"/>
</dbReference>
<feature type="region of interest" description="Disordered" evidence="1">
    <location>
        <begin position="406"/>
        <end position="434"/>
    </location>
</feature>
<sequence>MPPCASLELLPREILTHIAHYVAVLPPTGDAAPFAPGPPRDLLCLLCASRTLHRELSTDANTALYARIFASVFDTGARARRMGRAACTPANLATELARRFAALKTVRRYVQHHSRNLDAPRAADDADAALVDALWCVYVMALEHDAHNLALLRWAHVDELVDLHAVHTLCDHLVHQRYPPAPLSVCLAMHIRYTLAAIRAPAHGDARYNDEHDYLFLLLKPFVFAAHEYAMFYGPWTARTLPSGRAARDTPDADADADADAERLAAPLVSLAATSLLFACTARAMHASSLKMRLDARVAHAAPRTRTSRDFDVDYARLRRCYDAHDAPGLRLDDHVGRFAGVWEGRFAFFDLDAYRSMLDGSATALYDGTFGEQTQVLRLSEAVVGMSSDGVAQYHEDMLSDAPLDAPGMDKMRRAAPRTPPPPARDGQQPFVSHADGAPPLDADTMLREWRRLPFWSDDEPPSAQDEQRELLLYGTGHSAWGKFFVRGRVRAWDGLVVLLKEYGPGRQGRWLYRGYCVAGSELVGRWRDAYTPTALHGYEGPFLLTRRS</sequence>
<evidence type="ECO:0008006" key="4">
    <source>
        <dbReference type="Google" id="ProtNLM"/>
    </source>
</evidence>